<name>A0A370FD04_9BURK</name>
<accession>A0A370FD04</accession>
<reference evidence="1 2" key="1">
    <citation type="submission" date="2018-07" db="EMBL/GenBank/DDBJ databases">
        <title>Genomic Encyclopedia of Type Strains, Phase IV (KMG-IV): sequencing the most valuable type-strain genomes for metagenomic binning, comparative biology and taxonomic classification.</title>
        <authorList>
            <person name="Goeker M."/>
        </authorList>
    </citation>
    <scope>NUCLEOTIDE SEQUENCE [LARGE SCALE GENOMIC DNA]</scope>
    <source>
        <strain evidence="1 2">DSM 21352</strain>
    </source>
</reference>
<sequence length="96" mass="10736">MKSAILPQVRVDPELRADLESMLREGESLSGFIEDSVRSAVAYRRAQAEFYARGEAAWQAYSRTGVAHPADEVIGEMRQRLESKRKELGAGRAKAR</sequence>
<evidence type="ECO:0000313" key="1">
    <source>
        <dbReference type="EMBL" id="RDI22610.1"/>
    </source>
</evidence>
<dbReference type="Proteomes" id="UP000255265">
    <property type="component" value="Unassembled WGS sequence"/>
</dbReference>
<dbReference type="AlphaFoldDB" id="A0A370FD04"/>
<proteinExistence type="predicted"/>
<keyword evidence="2" id="KW-1185">Reference proteome</keyword>
<gene>
    <name evidence="1" type="ORF">DFR41_10713</name>
</gene>
<dbReference type="RefSeq" id="WP_017760970.1">
    <property type="nucleotide sequence ID" value="NZ_QQAV01000007.1"/>
</dbReference>
<dbReference type="EMBL" id="QQAV01000007">
    <property type="protein sequence ID" value="RDI22610.1"/>
    <property type="molecule type" value="Genomic_DNA"/>
</dbReference>
<dbReference type="NCBIfam" id="NF041551">
    <property type="entry name" value="YlcI_YnfO_N"/>
    <property type="match status" value="1"/>
</dbReference>
<evidence type="ECO:0008006" key="3">
    <source>
        <dbReference type="Google" id="ProtNLM"/>
    </source>
</evidence>
<comment type="caution">
    <text evidence="1">The sequence shown here is derived from an EMBL/GenBank/DDBJ whole genome shotgun (WGS) entry which is preliminary data.</text>
</comment>
<protein>
    <recommendedName>
        <fullName evidence="3">Prevent-host-death protein</fullName>
    </recommendedName>
</protein>
<dbReference type="OrthoDB" id="8400336at2"/>
<organism evidence="1 2">
    <name type="scientific">Pseudacidovorax intermedius</name>
    <dbReference type="NCBI Taxonomy" id="433924"/>
    <lineage>
        <taxon>Bacteria</taxon>
        <taxon>Pseudomonadati</taxon>
        <taxon>Pseudomonadota</taxon>
        <taxon>Betaproteobacteria</taxon>
        <taxon>Burkholderiales</taxon>
        <taxon>Comamonadaceae</taxon>
        <taxon>Pseudacidovorax</taxon>
    </lineage>
</organism>
<evidence type="ECO:0000313" key="2">
    <source>
        <dbReference type="Proteomes" id="UP000255265"/>
    </source>
</evidence>